<feature type="transmembrane region" description="Helical" evidence="3">
    <location>
        <begin position="30"/>
        <end position="51"/>
    </location>
</feature>
<dbReference type="Pfam" id="PF04203">
    <property type="entry name" value="Sortase"/>
    <property type="match status" value="1"/>
</dbReference>
<keyword evidence="3" id="KW-0812">Transmembrane</keyword>
<dbReference type="SUPFAM" id="SSF63817">
    <property type="entry name" value="Sortase"/>
    <property type="match status" value="1"/>
</dbReference>
<evidence type="ECO:0000313" key="5">
    <source>
        <dbReference type="Proteomes" id="UP001227101"/>
    </source>
</evidence>
<organism evidence="4 5">
    <name type="scientific">Amycolatopsis nalaikhensis</name>
    <dbReference type="NCBI Taxonomy" id="715472"/>
    <lineage>
        <taxon>Bacteria</taxon>
        <taxon>Bacillati</taxon>
        <taxon>Actinomycetota</taxon>
        <taxon>Actinomycetes</taxon>
        <taxon>Pseudonocardiales</taxon>
        <taxon>Pseudonocardiaceae</taxon>
        <taxon>Amycolatopsis</taxon>
    </lineage>
</organism>
<keyword evidence="3" id="KW-1133">Transmembrane helix</keyword>
<gene>
    <name evidence="4" type="ORF">QP939_28955</name>
</gene>
<dbReference type="Gene3D" id="2.40.260.10">
    <property type="entry name" value="Sortase"/>
    <property type="match status" value="1"/>
</dbReference>
<dbReference type="InterPro" id="IPR042003">
    <property type="entry name" value="Sortase_E"/>
</dbReference>
<dbReference type="InterPro" id="IPR023365">
    <property type="entry name" value="Sortase_dom-sf"/>
</dbReference>
<keyword evidence="5" id="KW-1185">Reference proteome</keyword>
<dbReference type="Proteomes" id="UP001227101">
    <property type="component" value="Chromosome"/>
</dbReference>
<evidence type="ECO:0000256" key="1">
    <source>
        <dbReference type="ARBA" id="ARBA00022801"/>
    </source>
</evidence>
<accession>A0ABY8X980</accession>
<reference evidence="4 5" key="1">
    <citation type="submission" date="2023-06" db="EMBL/GenBank/DDBJ databases">
        <authorList>
            <person name="Oyuntsetseg B."/>
            <person name="Kim S.B."/>
        </authorList>
    </citation>
    <scope>NUCLEOTIDE SEQUENCE [LARGE SCALE GENOMIC DNA]</scope>
    <source>
        <strain evidence="4 5">2-2</strain>
    </source>
</reference>
<evidence type="ECO:0000256" key="2">
    <source>
        <dbReference type="SAM" id="MobiDB-lite"/>
    </source>
</evidence>
<proteinExistence type="predicted"/>
<feature type="compositionally biased region" description="Basic and acidic residues" evidence="2">
    <location>
        <begin position="8"/>
        <end position="19"/>
    </location>
</feature>
<dbReference type="CDD" id="cd05830">
    <property type="entry name" value="Sortase_E"/>
    <property type="match status" value="1"/>
</dbReference>
<evidence type="ECO:0000313" key="4">
    <source>
        <dbReference type="EMBL" id="WIV52964.1"/>
    </source>
</evidence>
<dbReference type="NCBIfam" id="TIGR01076">
    <property type="entry name" value="sortase_fam"/>
    <property type="match status" value="1"/>
</dbReference>
<dbReference type="InterPro" id="IPR005754">
    <property type="entry name" value="Sortase"/>
</dbReference>
<sequence length="240" mass="25939">MTTQRLAEVAERRPADTRAPRPRGSLRWRIFGICGEAVLILGLVMLGFVGYETWGTVGELNAAQSQLDQERRTLWGNEPAVGGGQPAVDEPPADGDPAAVLSIPRLGLEWTVVEGTTSKDLRHAPGHYAGTATPGQIGNFAVAGHRVHGMFWDLDTITPGDQITVEDRTRRYVYEVDENRIVRPDDVGVLLPAPGQPGQAPTSARLTLTTCNPKWDNYQRLIIGAHLVSSASKSAGEGTR</sequence>
<feature type="region of interest" description="Disordered" evidence="2">
    <location>
        <begin position="1"/>
        <end position="21"/>
    </location>
</feature>
<dbReference type="InterPro" id="IPR053465">
    <property type="entry name" value="Sortase_Class_E"/>
</dbReference>
<dbReference type="NCBIfam" id="NF033747">
    <property type="entry name" value="class_E_sortase"/>
    <property type="match status" value="1"/>
</dbReference>
<evidence type="ECO:0000256" key="3">
    <source>
        <dbReference type="SAM" id="Phobius"/>
    </source>
</evidence>
<name>A0ABY8X980_9PSEU</name>
<keyword evidence="3" id="KW-0472">Membrane</keyword>
<protein>
    <submittedName>
        <fullName evidence="4">Class E sortase</fullName>
    </submittedName>
</protein>
<dbReference type="RefSeq" id="WP_285449362.1">
    <property type="nucleotide sequence ID" value="NZ_CP127173.1"/>
</dbReference>
<dbReference type="EMBL" id="CP127173">
    <property type="protein sequence ID" value="WIV52964.1"/>
    <property type="molecule type" value="Genomic_DNA"/>
</dbReference>
<keyword evidence="1" id="KW-0378">Hydrolase</keyword>